<name>A0A9D9DYS0_9FIRM</name>
<protein>
    <submittedName>
        <fullName evidence="2">PaaI family thioesterase</fullName>
    </submittedName>
</protein>
<evidence type="ECO:0000313" key="3">
    <source>
        <dbReference type="Proteomes" id="UP000823611"/>
    </source>
</evidence>
<dbReference type="SUPFAM" id="SSF54637">
    <property type="entry name" value="Thioesterase/thiol ester dehydrase-isomerase"/>
    <property type="match status" value="1"/>
</dbReference>
<feature type="domain" description="Thioesterase" evidence="1">
    <location>
        <begin position="61"/>
        <end position="131"/>
    </location>
</feature>
<reference evidence="2" key="1">
    <citation type="submission" date="2020-10" db="EMBL/GenBank/DDBJ databases">
        <authorList>
            <person name="Gilroy R."/>
        </authorList>
    </citation>
    <scope>NUCLEOTIDE SEQUENCE</scope>
    <source>
        <strain evidence="2">F6-4510</strain>
    </source>
</reference>
<organism evidence="2 3">
    <name type="scientific">Candidatus Fimicola merdigallinarum</name>
    <dbReference type="NCBI Taxonomy" id="2840819"/>
    <lineage>
        <taxon>Bacteria</taxon>
        <taxon>Bacillati</taxon>
        <taxon>Bacillota</taxon>
        <taxon>Clostridia</taxon>
        <taxon>Lachnospirales</taxon>
        <taxon>Lachnospiraceae</taxon>
        <taxon>Lachnospiraceae incertae sedis</taxon>
        <taxon>Candidatus Fimicola</taxon>
    </lineage>
</organism>
<dbReference type="CDD" id="cd03443">
    <property type="entry name" value="PaaI_thioesterase"/>
    <property type="match status" value="1"/>
</dbReference>
<dbReference type="AlphaFoldDB" id="A0A9D9DYS0"/>
<dbReference type="InterPro" id="IPR029069">
    <property type="entry name" value="HotDog_dom_sf"/>
</dbReference>
<sequence length="153" mass="17822">MNEIYSQEHMEESIKKFVDGINRQDTRFMSFMKAEFVRCSLEKKELTLKFKVLEWELNSQNSLHGGIISSMFDSTFGFLGHYFSDNRYIATISLTTNYLKPIWKDEEIEVRVKISSLGKKVINLMGEMVIPKRNETIAGTSTASFMILDHKYK</sequence>
<evidence type="ECO:0000313" key="2">
    <source>
        <dbReference type="EMBL" id="MBO8435268.1"/>
    </source>
</evidence>
<dbReference type="PANTHER" id="PTHR43240:SF20">
    <property type="entry name" value="MEDIUM_LONG-CHAIN ACYL-COA THIOESTERASE YIGI"/>
    <property type="match status" value="1"/>
</dbReference>
<dbReference type="InterPro" id="IPR006683">
    <property type="entry name" value="Thioestr_dom"/>
</dbReference>
<reference evidence="2" key="2">
    <citation type="journal article" date="2021" name="PeerJ">
        <title>Extensive microbial diversity within the chicken gut microbiome revealed by metagenomics and culture.</title>
        <authorList>
            <person name="Gilroy R."/>
            <person name="Ravi A."/>
            <person name="Getino M."/>
            <person name="Pursley I."/>
            <person name="Horton D.L."/>
            <person name="Alikhan N.F."/>
            <person name="Baker D."/>
            <person name="Gharbi K."/>
            <person name="Hall N."/>
            <person name="Watson M."/>
            <person name="Adriaenssens E.M."/>
            <person name="Foster-Nyarko E."/>
            <person name="Jarju S."/>
            <person name="Secka A."/>
            <person name="Antonio M."/>
            <person name="Oren A."/>
            <person name="Chaudhuri R.R."/>
            <person name="La Ragione R."/>
            <person name="Hildebrand F."/>
            <person name="Pallen M.J."/>
        </authorList>
    </citation>
    <scope>NUCLEOTIDE SEQUENCE</scope>
    <source>
        <strain evidence="2">F6-4510</strain>
    </source>
</reference>
<comment type="caution">
    <text evidence="2">The sequence shown here is derived from an EMBL/GenBank/DDBJ whole genome shotgun (WGS) entry which is preliminary data.</text>
</comment>
<proteinExistence type="predicted"/>
<evidence type="ECO:0000259" key="1">
    <source>
        <dbReference type="Pfam" id="PF03061"/>
    </source>
</evidence>
<dbReference type="PANTHER" id="PTHR43240">
    <property type="entry name" value="1,4-DIHYDROXY-2-NAPHTHOYL-COA THIOESTERASE 1"/>
    <property type="match status" value="1"/>
</dbReference>
<dbReference type="EMBL" id="JADIMX010000157">
    <property type="protein sequence ID" value="MBO8435268.1"/>
    <property type="molecule type" value="Genomic_DNA"/>
</dbReference>
<gene>
    <name evidence="2" type="ORF">IAC55_08125</name>
</gene>
<accession>A0A9D9DYS0</accession>
<dbReference type="Pfam" id="PF03061">
    <property type="entry name" value="4HBT"/>
    <property type="match status" value="1"/>
</dbReference>
<dbReference type="Gene3D" id="3.10.129.10">
    <property type="entry name" value="Hotdog Thioesterase"/>
    <property type="match status" value="1"/>
</dbReference>
<dbReference type="Proteomes" id="UP000823611">
    <property type="component" value="Unassembled WGS sequence"/>
</dbReference>